<gene>
    <name evidence="5" type="ORF">DYP60_09530</name>
</gene>
<dbReference type="InterPro" id="IPR027417">
    <property type="entry name" value="P-loop_NTPase"/>
</dbReference>
<dbReference type="PANTHER" id="PTHR43063">
    <property type="entry name" value="4FE-4S CLUSTER CONTAINING PARA FAMILY ATPASE PROTEIN"/>
    <property type="match status" value="1"/>
</dbReference>
<dbReference type="Proteomes" id="UP000264002">
    <property type="component" value="Unassembled WGS sequence"/>
</dbReference>
<evidence type="ECO:0000259" key="4">
    <source>
        <dbReference type="PROSITE" id="PS51379"/>
    </source>
</evidence>
<evidence type="ECO:0000256" key="1">
    <source>
        <dbReference type="ARBA" id="ARBA00022723"/>
    </source>
</evidence>
<feature type="domain" description="4Fe-4S ferredoxin-type" evidence="4">
    <location>
        <begin position="69"/>
        <end position="98"/>
    </location>
</feature>
<keyword evidence="6" id="KW-1185">Reference proteome</keyword>
<dbReference type="InterPro" id="IPR017900">
    <property type="entry name" value="4Fe4S_Fe_S_CS"/>
</dbReference>
<dbReference type="AlphaFoldDB" id="A0A372MF85"/>
<feature type="domain" description="4Fe-4S ferredoxin-type" evidence="4">
    <location>
        <begin position="99"/>
        <end position="127"/>
    </location>
</feature>
<reference evidence="5 6" key="2">
    <citation type="submission" date="2018-09" db="EMBL/GenBank/DDBJ databases">
        <title>Genome of Sphaerochaeta halotolerans strain 4-11.</title>
        <authorList>
            <person name="Nazina T.N."/>
            <person name="Sokolova D.S."/>
        </authorList>
    </citation>
    <scope>NUCLEOTIDE SEQUENCE [LARGE SCALE GENOMIC DNA]</scope>
    <source>
        <strain evidence="5 6">4-11</strain>
    </source>
</reference>
<dbReference type="Gene3D" id="3.40.50.300">
    <property type="entry name" value="P-loop containing nucleotide triphosphate hydrolases"/>
    <property type="match status" value="1"/>
</dbReference>
<keyword evidence="3" id="KW-0411">Iron-sulfur</keyword>
<dbReference type="Gene3D" id="3.30.70.20">
    <property type="match status" value="1"/>
</dbReference>
<evidence type="ECO:0000256" key="3">
    <source>
        <dbReference type="ARBA" id="ARBA00023014"/>
    </source>
</evidence>
<accession>A0A372MF85</accession>
<dbReference type="InterPro" id="IPR002586">
    <property type="entry name" value="CobQ/CobB/MinD/ParA_Nub-bd_dom"/>
</dbReference>
<evidence type="ECO:0000313" key="5">
    <source>
        <dbReference type="EMBL" id="RFU94429.1"/>
    </source>
</evidence>
<dbReference type="SUPFAM" id="SSF52540">
    <property type="entry name" value="P-loop containing nucleoside triphosphate hydrolases"/>
    <property type="match status" value="1"/>
</dbReference>
<comment type="caution">
    <text evidence="5">The sequence shown here is derived from an EMBL/GenBank/DDBJ whole genome shotgun (WGS) entry which is preliminary data.</text>
</comment>
<dbReference type="PROSITE" id="PS00198">
    <property type="entry name" value="4FE4S_FER_1"/>
    <property type="match status" value="1"/>
</dbReference>
<dbReference type="PANTHER" id="PTHR43063:SF1">
    <property type="entry name" value="4FE-4S CLUSTER CONTAINING PARA FAMILY ATPASE PROTEIN"/>
    <property type="match status" value="1"/>
</dbReference>
<dbReference type="SUPFAM" id="SSF54862">
    <property type="entry name" value="4Fe-4S ferredoxins"/>
    <property type="match status" value="1"/>
</dbReference>
<proteinExistence type="predicted"/>
<dbReference type="InterPro" id="IPR017896">
    <property type="entry name" value="4Fe4S_Fe-S-bd"/>
</dbReference>
<keyword evidence="2" id="KW-0408">Iron</keyword>
<reference evidence="6" key="1">
    <citation type="submission" date="2018-08" db="EMBL/GenBank/DDBJ databases">
        <authorList>
            <person name="Grouzdev D.S."/>
            <person name="Krutkina M.S."/>
        </authorList>
    </citation>
    <scope>NUCLEOTIDE SEQUENCE [LARGE SCALE GENOMIC DNA]</scope>
    <source>
        <strain evidence="6">4-11</strain>
    </source>
</reference>
<organism evidence="5 6">
    <name type="scientific">Sphaerochaeta halotolerans</name>
    <dbReference type="NCBI Taxonomy" id="2293840"/>
    <lineage>
        <taxon>Bacteria</taxon>
        <taxon>Pseudomonadati</taxon>
        <taxon>Spirochaetota</taxon>
        <taxon>Spirochaetia</taxon>
        <taxon>Spirochaetales</taxon>
        <taxon>Sphaerochaetaceae</taxon>
        <taxon>Sphaerochaeta</taxon>
    </lineage>
</organism>
<dbReference type="RefSeq" id="WP_117330767.1">
    <property type="nucleotide sequence ID" value="NZ_QUWK01000009.1"/>
</dbReference>
<protein>
    <submittedName>
        <fullName evidence="5">ATPase</fullName>
    </submittedName>
</protein>
<dbReference type="PROSITE" id="PS51379">
    <property type="entry name" value="4FE4S_FER_2"/>
    <property type="match status" value="2"/>
</dbReference>
<dbReference type="Pfam" id="PF00037">
    <property type="entry name" value="Fer4"/>
    <property type="match status" value="2"/>
</dbReference>
<dbReference type="GO" id="GO:0051536">
    <property type="term" value="F:iron-sulfur cluster binding"/>
    <property type="evidence" value="ECO:0007669"/>
    <property type="project" value="UniProtKB-KW"/>
</dbReference>
<dbReference type="GO" id="GO:0046872">
    <property type="term" value="F:metal ion binding"/>
    <property type="evidence" value="ECO:0007669"/>
    <property type="project" value="UniProtKB-KW"/>
</dbReference>
<keyword evidence="1" id="KW-0479">Metal-binding</keyword>
<evidence type="ECO:0000313" key="6">
    <source>
        <dbReference type="Proteomes" id="UP000264002"/>
    </source>
</evidence>
<evidence type="ECO:0000256" key="2">
    <source>
        <dbReference type="ARBA" id="ARBA00023004"/>
    </source>
</evidence>
<sequence length="297" mass="32042">MRYILDFIMGTKATIAVLSGKGGTGKTLVSVNLAAVAANATYIDCDTEEPNGHIFIKPTIVGEYVVTEPKPVVNQDLCDGCRTCVDACAFNALALIGKNLLIFDEICHSCGLCTYICPKGALREEQRPLGIVKRGRKNGITFLSGEMKIGESSAVPIIKALMREQSTDLVIIDSPPGSGCLVTETVGNADFCLLVAEPTIFGAHNLAMAHELVTLMGKPSAVLLNKTQEGENPSEIYAKEHGLKIIGSLPYDEHLALLSSDGHLAVEEDEHYHTYFKELLEAITKEARHASDSDPQR</sequence>
<dbReference type="EMBL" id="QUWK01000009">
    <property type="protein sequence ID" value="RFU94429.1"/>
    <property type="molecule type" value="Genomic_DNA"/>
</dbReference>
<name>A0A372MF85_9SPIR</name>
<dbReference type="Pfam" id="PF01656">
    <property type="entry name" value="CbiA"/>
    <property type="match status" value="1"/>
</dbReference>